<dbReference type="InterPro" id="IPR051172">
    <property type="entry name" value="Chlamydia_OmcB"/>
</dbReference>
<keyword evidence="2" id="KW-0964">Secreted</keyword>
<dbReference type="Proteomes" id="UP000032232">
    <property type="component" value="Unassembled WGS sequence"/>
</dbReference>
<dbReference type="PANTHER" id="PTHR34819">
    <property type="entry name" value="LARGE CYSTEINE-RICH PERIPLASMIC PROTEIN OMCB"/>
    <property type="match status" value="1"/>
</dbReference>
<evidence type="ECO:0000313" key="10">
    <source>
        <dbReference type="Proteomes" id="UP000032232"/>
    </source>
</evidence>
<evidence type="ECO:0000256" key="1">
    <source>
        <dbReference type="ARBA" id="ARBA00004613"/>
    </source>
</evidence>
<feature type="domain" description="DUF7507" evidence="8">
    <location>
        <begin position="1044"/>
        <end position="1149"/>
    </location>
</feature>
<comment type="caution">
    <text evidence="9">The sequence shown here is derived from an EMBL/GenBank/DDBJ whole genome shotgun (WGS) entry which is preliminary data.</text>
</comment>
<feature type="domain" description="DUF7507" evidence="8">
    <location>
        <begin position="1524"/>
        <end position="1621"/>
    </location>
</feature>
<dbReference type="EMBL" id="JYFE01000081">
    <property type="protein sequence ID" value="KIT14312.1"/>
    <property type="molecule type" value="Genomic_DNA"/>
</dbReference>
<feature type="region of interest" description="Disordered" evidence="4">
    <location>
        <begin position="1638"/>
        <end position="1682"/>
    </location>
</feature>
<protein>
    <recommendedName>
        <fullName evidence="11">DUF11 domain-containing protein</fullName>
    </recommendedName>
</protein>
<feature type="domain" description="DUF7507" evidence="8">
    <location>
        <begin position="1852"/>
        <end position="1950"/>
    </location>
</feature>
<gene>
    <name evidence="9" type="ORF">jaqu_41060</name>
</gene>
<dbReference type="InterPro" id="IPR001434">
    <property type="entry name" value="OmcB-like_DUF11"/>
</dbReference>
<dbReference type="Gene3D" id="2.60.40.10">
    <property type="entry name" value="Immunoglobulins"/>
    <property type="match status" value="1"/>
</dbReference>
<dbReference type="SUPFAM" id="SSF117074">
    <property type="entry name" value="Hypothetical protein PA1324"/>
    <property type="match status" value="1"/>
</dbReference>
<comment type="subcellular location">
    <subcellularLocation>
        <location evidence="1">Secreted</location>
    </subcellularLocation>
</comment>
<proteinExistence type="predicted"/>
<dbReference type="OrthoDB" id="9773411at2"/>
<dbReference type="PATRIC" id="fig|935700.4.peg.4232"/>
<dbReference type="GO" id="GO:0005576">
    <property type="term" value="C:extracellular region"/>
    <property type="evidence" value="ECO:0007669"/>
    <property type="project" value="UniProtKB-SubCell"/>
</dbReference>
<dbReference type="InterPro" id="IPR047589">
    <property type="entry name" value="DUF11_rpt"/>
</dbReference>
<feature type="compositionally biased region" description="Low complexity" evidence="4">
    <location>
        <begin position="1170"/>
        <end position="1185"/>
    </location>
</feature>
<dbReference type="Pfam" id="PF24346">
    <property type="entry name" value="DUF7507"/>
    <property type="match status" value="10"/>
</dbReference>
<feature type="region of interest" description="Disordered" evidence="4">
    <location>
        <begin position="2285"/>
        <end position="2338"/>
    </location>
</feature>
<evidence type="ECO:0000256" key="2">
    <source>
        <dbReference type="ARBA" id="ARBA00022525"/>
    </source>
</evidence>
<evidence type="ECO:0000259" key="7">
    <source>
        <dbReference type="Pfam" id="PF17210"/>
    </source>
</evidence>
<feature type="domain" description="DUF7507" evidence="8">
    <location>
        <begin position="1360"/>
        <end position="1459"/>
    </location>
</feature>
<feature type="region of interest" description="Disordered" evidence="4">
    <location>
        <begin position="994"/>
        <end position="1036"/>
    </location>
</feature>
<name>A0A0D1CI37_9RHOB</name>
<evidence type="ECO:0000256" key="4">
    <source>
        <dbReference type="SAM" id="MobiDB-lite"/>
    </source>
</evidence>
<organism evidence="9 10">
    <name type="scientific">Jannaschia aquimarina</name>
    <dbReference type="NCBI Taxonomy" id="935700"/>
    <lineage>
        <taxon>Bacteria</taxon>
        <taxon>Pseudomonadati</taxon>
        <taxon>Pseudomonadota</taxon>
        <taxon>Alphaproteobacteria</taxon>
        <taxon>Rhodobacterales</taxon>
        <taxon>Roseobacteraceae</taxon>
        <taxon>Jannaschia</taxon>
    </lineage>
</organism>
<keyword evidence="10" id="KW-1185">Reference proteome</keyword>
<feature type="compositionally biased region" description="Basic and acidic residues" evidence="4">
    <location>
        <begin position="1004"/>
        <end position="1017"/>
    </location>
</feature>
<feature type="signal peptide" evidence="5">
    <location>
        <begin position="1"/>
        <end position="37"/>
    </location>
</feature>
<feature type="compositionally biased region" description="Acidic residues" evidence="4">
    <location>
        <begin position="1018"/>
        <end position="1033"/>
    </location>
</feature>
<feature type="domain" description="DUF7507" evidence="8">
    <location>
        <begin position="631"/>
        <end position="731"/>
    </location>
</feature>
<feature type="domain" description="DUF7507" evidence="8">
    <location>
        <begin position="2187"/>
        <end position="2286"/>
    </location>
</feature>
<sequence>MQKTRPVRMWARRACGLRRLCATAGILSALSAGSAAAQQQLITNGRIDNHRGSDIVDISGPTSTYSGFSYDIVSAQNRAVMVVVYSEWRDERDTRNPGANTNRRRDVTGVTLGGVPMTIIGQETNGTSTNTTKDNQMTVAILPEAQLPGSGSQQVVVSYEDGVDEGFGAVIFAVTAQNVDQVTLPAAVSFRTGCTPASSVIGGSLVPGAVTADPGEAVLAVFGVGDSTPGMTLPSSPFIIPPEPSEQRIRSATGPGFTIGYQPYDNTTTAPVTFADAAQISGGCDNRPIQFQTLFQPIVVARDDVVSIRGSSGGEDILDVRQPGGGQPADRIRGDLATPANSVVTVEDPADPIGGSPNVPVIDAGGLVDVPPGTPPGTYDITYRLRTPNPDAGPGDTATVTVTVLPDPDPPVSPPAPPEYAACRATDNWSIVAYTGNGSGPTQDGRVTVSATSRNLAGGSLAPTFGGYETDSRYFDGPEHDLKLSGIGKTELFVSNGNPSRVNREYTQVFGGDPVFEVRQHWNSFDQLGWVFDPARNPNVGWEFLSGSNDTANAGTSANPFLVDGIDEDQDTSVADERLDGDAGFSADFSVRFYSRDGAPIEQIVWALRFDPDSGNVTEGFQTAMELCAAAPEIELVKSVTALEDTSGDGIRGNAGDTVRYAFAVTNTGEVPLADVAVTDPGTGVTGTIATLAPSQTDTGSITGARLIDEDDVTAGRVINTATATGTVARDNGTAVTGGAQATDASDTGTEPVLDGTDPVAIADPAATDSPGADGSTDGDPSNDPTILSLFAIDAMDDALDAPLASADGGTAVLNVLDDNGNGADTVNGALATVATVEITPVGVLPTGLTLNPDGTVDVAPGTAADSYSFDYQICETANPTNCDVATVTLSIVDSEIVIEKTADTSGVSTPPAVGDEITYTYVVANPGPLPLFDISVAEASADFTGTGTLPVPAYVSGGGDLDGDGDAADLATGETATFRATYALTQEDIDAGGVTNQATATGRTRDGNPVEDRSDDPVDVTDSDPDADGDPDDPTRIALTGAAGIEIVKSVAAAPDTNGDGLFGGADDVVTYAFAVSNTGNVTLTDVTVTDPLASVTGGPITLAPGQTDTRSFTATYTVTEADIATGFVENRAEATGRAPGGDPVTDTSDTGTDPEGETLSNPERTETADGTGATDGDPTNDPTVLRVPSNPLPRLDVVKSVAAIVDRDGDDLTGAGDEVRYAFTVTNTGNVDLAGVTVSDPLVAVSGGPIQLEFGQSDSTTFTATYILTDRDVARGFVENVATATGGASNADGDPIRDPATGIQLTANARSDAGTSPVPGSDGQPQTVADPAGTETANGDGTRDGDPSNDPTVVVIPQPGLSVVKSVAVVPDTNLDGQFGGPGDVISYEFLVMNTGNVPLSGVTVTDPQVTLTGGPIDLAVGQGDSTTFRGTYTVTSADIAAGGFENTAGASGNATTPSGDPLVGPTGQPITVTDVSDAGTDRTGGDLSGPETQETPDLGGGTDGDPANDPTVIDLPANPRPAIELTKALTGVADANGNGMADPGEVVTYAFTVANVGSVALADVAVEDPLVSVSGGPVDLPIGGEDATTFTARYTLTEADIARGYVENTAMATGAAVNAAGDPLLDPVTREPLEATDISDSGTFATPGADGQPRAVADPAGTETPDGVGATDGDPTNDPTVLVLPRPAITVVKSVAAILDSNGDNQFGGEGDLIRYSFVVTNTGNTRLADIFVDDPRAVVSGGPIALSPGETDTRSFTASLTVTAADIAAGFVENTATVSGTATDADGRPFTGLDGDPLTASDVSDTGTDADGAPIADPGATETPDGTGDVDADPGNDPTVARVPASVAPAVELVKSITAVEDLNGNDRADAGDRVTYGFTVTNTGNVALGDLRITDPLVEVSGGPIALRAGDSDMTSFTATYILSDADVARSYVQNSARVDGTALSASGAPILEFPSDGPIGGVPVTVSDVSDAGTRPEPGDQGVPAAVTDPAATETADGAGARDGDPTNDPTVLALPDPRITVVKSVAAAPDTNGDGLFGGEGDVVEYAFLVRNTGNVALSDIRVTDPLATVAGGPLTLAPGAADASTFTATYRVTSDDIARGFVENTAQVTGTAQGPDGLPIAAPGGGALTASDVSDSGTDPTGAGVPTPESVETADGGGGTDGDPTNDPTVLSVPSGARPEITLVKSATGVEDTNGDSVSGGFDDVASYRFTVTNTGNTALTGVVVTDPLLGGEVGRIARLEIGESATLTVTYVITYEEYLAGFVENTATATGLAVSGTGAPINDPDTGEQLRATDISDTGTTPDLTEIDLPGSTETPDAEGETDSDPGNDPTVLTVPLVPSNVAVSGKVFLDANDNGLFDEGTDTLLGGYLVELVDEDGRVLATVRTDRDGAYEITGFPVGSNYSIVFSDPDGVTEVASISGLTFRPDTVIRDQDAFVVQTNPADIRITKAALIEEVVIGQRVPYEIRVINDGATDLADLSVTDTLPRGLGFVPETYAVDGTVVEPDIRGATATFGNVTVPAGDEVLISLQATVLPGAPTGDLENIARAIDPVTGQVLSVATAVVRRIPEAVFDCSDVIGKVFDDRNFNGYQDDPRDVNRRRISDQDFLVGKGKLPAPALEEPGLPNVRLVTPTGTIITTDENGLYSVPCAELPRETGSNFTLKLDERTLPTGYRVTTENPRTMRLTAGIMAEMNFGATLGRLVDIDLTAAAFTGEAPSERLEQGVLRLLDEIRATPSFVRISYYYDAEGQRGAKARVDALERLIRRNWRGSGRYRLIVETEYRRMQ</sequence>
<dbReference type="InterPro" id="IPR055354">
    <property type="entry name" value="DUF7507"/>
</dbReference>
<feature type="chain" id="PRO_5002228704" description="DUF11 domain-containing protein" evidence="5">
    <location>
        <begin position="38"/>
        <end position="2795"/>
    </location>
</feature>
<feature type="domain" description="DUF7507" evidence="8">
    <location>
        <begin position="1690"/>
        <end position="1788"/>
    </location>
</feature>
<dbReference type="STRING" id="935700.jaqu_41060"/>
<feature type="region of interest" description="Disordered" evidence="4">
    <location>
        <begin position="1312"/>
        <end position="1354"/>
    </location>
</feature>
<feature type="region of interest" description="Disordered" evidence="4">
    <location>
        <begin position="1975"/>
        <end position="1995"/>
    </location>
</feature>
<feature type="region of interest" description="Disordered" evidence="4">
    <location>
        <begin position="2117"/>
        <end position="2183"/>
    </location>
</feature>
<evidence type="ECO:0000313" key="9">
    <source>
        <dbReference type="EMBL" id="KIT14312.1"/>
    </source>
</evidence>
<feature type="region of interest" description="Disordered" evidence="4">
    <location>
        <begin position="734"/>
        <end position="785"/>
    </location>
</feature>
<dbReference type="NCBIfam" id="TIGR01451">
    <property type="entry name" value="B_ant_repeat"/>
    <property type="match status" value="8"/>
</dbReference>
<feature type="domain" description="DUF7507" evidence="8">
    <location>
        <begin position="1195"/>
        <end position="1292"/>
    </location>
</feature>
<evidence type="ECO:0008006" key="11">
    <source>
        <dbReference type="Google" id="ProtNLM"/>
    </source>
</evidence>
<dbReference type="Pfam" id="PF01345">
    <property type="entry name" value="DUF11"/>
    <property type="match status" value="1"/>
</dbReference>
<feature type="compositionally biased region" description="Low complexity" evidence="4">
    <location>
        <begin position="1809"/>
        <end position="1825"/>
    </location>
</feature>
<feature type="domain" description="SD-repeat containing protein B" evidence="7">
    <location>
        <begin position="2356"/>
        <end position="2430"/>
    </location>
</feature>
<dbReference type="Pfam" id="PF17210">
    <property type="entry name" value="SdrD_B"/>
    <property type="match status" value="1"/>
</dbReference>
<feature type="domain" description="DUF11" evidence="6">
    <location>
        <begin position="2453"/>
        <end position="2556"/>
    </location>
</feature>
<reference evidence="9 10" key="1">
    <citation type="submission" date="2015-02" db="EMBL/GenBank/DDBJ databases">
        <title>Genome Sequence of Jannaschia aquimarina DSM28248, a member of the Roseobacter clade.</title>
        <authorList>
            <person name="Voget S."/>
            <person name="Daniel R."/>
        </authorList>
    </citation>
    <scope>NUCLEOTIDE SEQUENCE [LARGE SCALE GENOMIC DNA]</scope>
    <source>
        <strain evidence="9 10">GSW-M26</strain>
    </source>
</reference>
<feature type="compositionally biased region" description="Acidic residues" evidence="4">
    <location>
        <begin position="2325"/>
        <end position="2335"/>
    </location>
</feature>
<evidence type="ECO:0000256" key="5">
    <source>
        <dbReference type="SAM" id="SignalP"/>
    </source>
</evidence>
<accession>A0A0D1CI37</accession>
<feature type="compositionally biased region" description="Polar residues" evidence="4">
    <location>
        <begin position="1451"/>
        <end position="1461"/>
    </location>
</feature>
<dbReference type="PANTHER" id="PTHR34819:SF3">
    <property type="entry name" value="CELL SURFACE PROTEIN"/>
    <property type="match status" value="1"/>
</dbReference>
<feature type="domain" description="DUF7507" evidence="8">
    <location>
        <begin position="896"/>
        <end position="1013"/>
    </location>
</feature>
<feature type="domain" description="DUF7507" evidence="8">
    <location>
        <begin position="2024"/>
        <end position="2121"/>
    </location>
</feature>
<feature type="region of interest" description="Disordered" evidence="4">
    <location>
        <begin position="1129"/>
        <end position="1192"/>
    </location>
</feature>
<feature type="region of interest" description="Disordered" evidence="4">
    <location>
        <begin position="1450"/>
        <end position="1520"/>
    </location>
</feature>
<evidence type="ECO:0000256" key="3">
    <source>
        <dbReference type="ARBA" id="ARBA00022729"/>
    </source>
</evidence>
<feature type="region of interest" description="Disordered" evidence="4">
    <location>
        <begin position="1784"/>
        <end position="1841"/>
    </location>
</feature>
<keyword evidence="3 5" id="KW-0732">Signal</keyword>
<dbReference type="InterPro" id="IPR013783">
    <property type="entry name" value="Ig-like_fold"/>
</dbReference>
<dbReference type="InterPro" id="IPR033764">
    <property type="entry name" value="Sdr_B"/>
</dbReference>
<evidence type="ECO:0000259" key="6">
    <source>
        <dbReference type="Pfam" id="PF01345"/>
    </source>
</evidence>
<dbReference type="RefSeq" id="WP_084630088.1">
    <property type="nucleotide sequence ID" value="NZ_FZPF01000001.1"/>
</dbReference>
<evidence type="ECO:0000259" key="8">
    <source>
        <dbReference type="Pfam" id="PF24346"/>
    </source>
</evidence>